<gene>
    <name evidence="1" type="ORF">U9M48_039463</name>
</gene>
<reference evidence="1 2" key="1">
    <citation type="submission" date="2024-02" db="EMBL/GenBank/DDBJ databases">
        <title>High-quality chromosome-scale genome assembly of Pensacola bahiagrass (Paspalum notatum Flugge var. saurae).</title>
        <authorList>
            <person name="Vega J.M."/>
            <person name="Podio M."/>
            <person name="Orjuela J."/>
            <person name="Siena L.A."/>
            <person name="Pessino S.C."/>
            <person name="Combes M.C."/>
            <person name="Mariac C."/>
            <person name="Albertini E."/>
            <person name="Pupilli F."/>
            <person name="Ortiz J.P.A."/>
            <person name="Leblanc O."/>
        </authorList>
    </citation>
    <scope>NUCLEOTIDE SEQUENCE [LARGE SCALE GENOMIC DNA]</scope>
    <source>
        <strain evidence="1">R1</strain>
        <tissue evidence="1">Leaf</tissue>
    </source>
</reference>
<dbReference type="CDD" id="cd00303">
    <property type="entry name" value="retropepsin_like"/>
    <property type="match status" value="1"/>
</dbReference>
<dbReference type="Gene3D" id="2.40.70.10">
    <property type="entry name" value="Acid Proteases"/>
    <property type="match status" value="1"/>
</dbReference>
<dbReference type="Proteomes" id="UP001341281">
    <property type="component" value="Chromosome 09"/>
</dbReference>
<organism evidence="1 2">
    <name type="scientific">Paspalum notatum var. saurae</name>
    <dbReference type="NCBI Taxonomy" id="547442"/>
    <lineage>
        <taxon>Eukaryota</taxon>
        <taxon>Viridiplantae</taxon>
        <taxon>Streptophyta</taxon>
        <taxon>Embryophyta</taxon>
        <taxon>Tracheophyta</taxon>
        <taxon>Spermatophyta</taxon>
        <taxon>Magnoliopsida</taxon>
        <taxon>Liliopsida</taxon>
        <taxon>Poales</taxon>
        <taxon>Poaceae</taxon>
        <taxon>PACMAD clade</taxon>
        <taxon>Panicoideae</taxon>
        <taxon>Andropogonodae</taxon>
        <taxon>Paspaleae</taxon>
        <taxon>Paspalinae</taxon>
        <taxon>Paspalum</taxon>
    </lineage>
</organism>
<dbReference type="EMBL" id="CP144753">
    <property type="protein sequence ID" value="WVZ93488.1"/>
    <property type="molecule type" value="Genomic_DNA"/>
</dbReference>
<dbReference type="AlphaFoldDB" id="A0AAQ3ULE6"/>
<dbReference type="Pfam" id="PF08284">
    <property type="entry name" value="RVP_2"/>
    <property type="match status" value="1"/>
</dbReference>
<name>A0AAQ3ULE6_PASNO</name>
<evidence type="ECO:0000313" key="1">
    <source>
        <dbReference type="EMBL" id="WVZ93488.1"/>
    </source>
</evidence>
<protein>
    <submittedName>
        <fullName evidence="1">Uncharacterized protein</fullName>
    </submittedName>
</protein>
<keyword evidence="2" id="KW-1185">Reference proteome</keyword>
<dbReference type="InterPro" id="IPR021109">
    <property type="entry name" value="Peptidase_aspartic_dom_sf"/>
</dbReference>
<accession>A0AAQ3ULE6</accession>
<proteinExistence type="predicted"/>
<evidence type="ECO:0000313" key="2">
    <source>
        <dbReference type="Proteomes" id="UP001341281"/>
    </source>
</evidence>
<sequence length="75" mass="8501">MKVSVTNGERLPCLGVYRSASFTINAEPFTADLFVLPLAGYDIVFGTQWLASLGPILWDFSRLTIGFWRRDHHVE</sequence>